<keyword evidence="1" id="KW-0472">Membrane</keyword>
<keyword evidence="1" id="KW-0812">Transmembrane</keyword>
<feature type="transmembrane region" description="Helical" evidence="1">
    <location>
        <begin position="27"/>
        <end position="44"/>
    </location>
</feature>
<gene>
    <name evidence="2" type="ORF">SAY86_006295</name>
</gene>
<dbReference type="Proteomes" id="UP001346149">
    <property type="component" value="Unassembled WGS sequence"/>
</dbReference>
<evidence type="ECO:0000256" key="1">
    <source>
        <dbReference type="SAM" id="Phobius"/>
    </source>
</evidence>
<name>A0AAN7L3D3_TRANT</name>
<organism evidence="2 3">
    <name type="scientific">Trapa natans</name>
    <name type="common">Water chestnut</name>
    <dbReference type="NCBI Taxonomy" id="22666"/>
    <lineage>
        <taxon>Eukaryota</taxon>
        <taxon>Viridiplantae</taxon>
        <taxon>Streptophyta</taxon>
        <taxon>Embryophyta</taxon>
        <taxon>Tracheophyta</taxon>
        <taxon>Spermatophyta</taxon>
        <taxon>Magnoliopsida</taxon>
        <taxon>eudicotyledons</taxon>
        <taxon>Gunneridae</taxon>
        <taxon>Pentapetalae</taxon>
        <taxon>rosids</taxon>
        <taxon>malvids</taxon>
        <taxon>Myrtales</taxon>
        <taxon>Lythraceae</taxon>
        <taxon>Trapa</taxon>
    </lineage>
</organism>
<keyword evidence="3" id="KW-1185">Reference proteome</keyword>
<keyword evidence="1" id="KW-1133">Transmembrane helix</keyword>
<evidence type="ECO:0000313" key="3">
    <source>
        <dbReference type="Proteomes" id="UP001346149"/>
    </source>
</evidence>
<dbReference type="EMBL" id="JAXQNO010000017">
    <property type="protein sequence ID" value="KAK4778767.1"/>
    <property type="molecule type" value="Genomic_DNA"/>
</dbReference>
<accession>A0AAN7L3D3</accession>
<evidence type="ECO:0000313" key="2">
    <source>
        <dbReference type="EMBL" id="KAK4778767.1"/>
    </source>
</evidence>
<proteinExistence type="predicted"/>
<feature type="transmembrane region" description="Helical" evidence="1">
    <location>
        <begin position="56"/>
        <end position="78"/>
    </location>
</feature>
<dbReference type="AlphaFoldDB" id="A0AAN7L3D3"/>
<comment type="caution">
    <text evidence="2">The sequence shown here is derived from an EMBL/GenBank/DDBJ whole genome shotgun (WGS) entry which is preliminary data.</text>
</comment>
<reference evidence="2 3" key="1">
    <citation type="journal article" date="2023" name="Hortic Res">
        <title>Pangenome of water caltrop reveals structural variations and asymmetric subgenome divergence after allopolyploidization.</title>
        <authorList>
            <person name="Zhang X."/>
            <person name="Chen Y."/>
            <person name="Wang L."/>
            <person name="Yuan Y."/>
            <person name="Fang M."/>
            <person name="Shi L."/>
            <person name="Lu R."/>
            <person name="Comes H.P."/>
            <person name="Ma Y."/>
            <person name="Chen Y."/>
            <person name="Huang G."/>
            <person name="Zhou Y."/>
            <person name="Zheng Z."/>
            <person name="Qiu Y."/>
        </authorList>
    </citation>
    <scope>NUCLEOTIDE SEQUENCE [LARGE SCALE GENOMIC DNA]</scope>
    <source>
        <strain evidence="2">F231</strain>
    </source>
</reference>
<sequence length="147" mass="16029">MNIAPAATLFQASGEAPGSIQRTMEHVVLGLVAVGSVSSFRLPLLELPVLHSDPSFSGPVYFSYSATCTLCFLFFLCFSKSVSLTSGFPIYPSSRSLDRYSVYPELSLSYHRLEVLWSMQSMSLKPKRPAAAKMITSHGLMYAGFGS</sequence>
<protein>
    <submittedName>
        <fullName evidence="2">Uncharacterized protein</fullName>
    </submittedName>
</protein>